<reference evidence="3 4" key="1">
    <citation type="journal article" date="2018" name="New Phytol.">
        <title>Comparative genomics and transcriptomics depict ericoid mycorrhizal fungi as versatile saprotrophs and plant mutualists.</title>
        <authorList>
            <person name="Martino E."/>
            <person name="Morin E."/>
            <person name="Grelet G.A."/>
            <person name="Kuo A."/>
            <person name="Kohler A."/>
            <person name="Daghino S."/>
            <person name="Barry K.W."/>
            <person name="Cichocki N."/>
            <person name="Clum A."/>
            <person name="Dockter R.B."/>
            <person name="Hainaut M."/>
            <person name="Kuo R.C."/>
            <person name="LaButti K."/>
            <person name="Lindahl B.D."/>
            <person name="Lindquist E.A."/>
            <person name="Lipzen A."/>
            <person name="Khouja H.R."/>
            <person name="Magnuson J."/>
            <person name="Murat C."/>
            <person name="Ohm R.A."/>
            <person name="Singer S.W."/>
            <person name="Spatafora J.W."/>
            <person name="Wang M."/>
            <person name="Veneault-Fourrey C."/>
            <person name="Henrissat B."/>
            <person name="Grigoriev I.V."/>
            <person name="Martin F.M."/>
            <person name="Perotto S."/>
        </authorList>
    </citation>
    <scope>NUCLEOTIDE SEQUENCE [LARGE SCALE GENOMIC DNA]</scope>
    <source>
        <strain evidence="3 4">ATCC 22711</strain>
    </source>
</reference>
<feature type="transmembrane region" description="Helical" evidence="2">
    <location>
        <begin position="6"/>
        <end position="26"/>
    </location>
</feature>
<evidence type="ECO:0000313" key="4">
    <source>
        <dbReference type="Proteomes" id="UP000241818"/>
    </source>
</evidence>
<dbReference type="InterPro" id="IPR057394">
    <property type="entry name" value="PIGBOS1"/>
</dbReference>
<dbReference type="GeneID" id="36573599"/>
<dbReference type="RefSeq" id="XP_024721253.1">
    <property type="nucleotide sequence ID" value="XM_024865518.1"/>
</dbReference>
<keyword evidence="4" id="KW-1185">Reference proteome</keyword>
<gene>
    <name evidence="3" type="ORF">M430DRAFT_27080</name>
</gene>
<dbReference type="AlphaFoldDB" id="A0A2T3B2W6"/>
<organism evidence="3 4">
    <name type="scientific">Amorphotheca resinae ATCC 22711</name>
    <dbReference type="NCBI Taxonomy" id="857342"/>
    <lineage>
        <taxon>Eukaryota</taxon>
        <taxon>Fungi</taxon>
        <taxon>Dikarya</taxon>
        <taxon>Ascomycota</taxon>
        <taxon>Pezizomycotina</taxon>
        <taxon>Leotiomycetes</taxon>
        <taxon>Helotiales</taxon>
        <taxon>Amorphothecaceae</taxon>
        <taxon>Amorphotheca</taxon>
    </lineage>
</organism>
<evidence type="ECO:0000313" key="3">
    <source>
        <dbReference type="EMBL" id="PSS19983.1"/>
    </source>
</evidence>
<evidence type="ECO:0000256" key="1">
    <source>
        <dbReference type="SAM" id="MobiDB-lite"/>
    </source>
</evidence>
<evidence type="ECO:0000256" key="2">
    <source>
        <dbReference type="SAM" id="Phobius"/>
    </source>
</evidence>
<dbReference type="EMBL" id="KZ679010">
    <property type="protein sequence ID" value="PSS19983.1"/>
    <property type="molecule type" value="Genomic_DNA"/>
</dbReference>
<dbReference type="Pfam" id="PF23670">
    <property type="entry name" value="PIGBOS1"/>
    <property type="match status" value="1"/>
</dbReference>
<proteinExistence type="predicted"/>
<dbReference type="InParanoid" id="A0A2T3B2W6"/>
<protein>
    <submittedName>
        <fullName evidence="3">Uncharacterized protein</fullName>
    </submittedName>
</protein>
<keyword evidence="2" id="KW-0812">Transmembrane</keyword>
<feature type="region of interest" description="Disordered" evidence="1">
    <location>
        <begin position="96"/>
        <end position="117"/>
    </location>
</feature>
<name>A0A2T3B2W6_AMORE</name>
<keyword evidence="2" id="KW-1133">Transmembrane helix</keyword>
<sequence>MSQIRGIFPLFLATAFGIGNGIWVFGPAFKEQQREKQEQAQKALEVARHSEAGEVQTLREAEAAASRKIATESALRADNPSKSWWPSLSLWSKETKAGIGKSDDTTPTKGNDMEKEN</sequence>
<keyword evidence="2" id="KW-0472">Membrane</keyword>
<accession>A0A2T3B2W6</accession>
<dbReference type="Proteomes" id="UP000241818">
    <property type="component" value="Unassembled WGS sequence"/>
</dbReference>
<dbReference type="OrthoDB" id="5394869at2759"/>